<sequence>MMTRKFIGLHDSNFGDYVSSVLYGSDGEEFYEERRGRSSNQGLQQPNPPDLLETQENSDIEIDHSDTDPDYVATEGGSDSDTIDYGYHLEVNTNNHLPSLILSSPPAPASAHAGSSNNGLPDQTYFWSFV</sequence>
<dbReference type="Proteomes" id="UP000499080">
    <property type="component" value="Unassembled WGS sequence"/>
</dbReference>
<feature type="region of interest" description="Disordered" evidence="1">
    <location>
        <begin position="31"/>
        <end position="118"/>
    </location>
</feature>
<keyword evidence="3" id="KW-1185">Reference proteome</keyword>
<proteinExistence type="predicted"/>
<feature type="compositionally biased region" description="Low complexity" evidence="1">
    <location>
        <begin position="94"/>
        <end position="118"/>
    </location>
</feature>
<accession>A0A4Y2ESD3</accession>
<evidence type="ECO:0000256" key="1">
    <source>
        <dbReference type="SAM" id="MobiDB-lite"/>
    </source>
</evidence>
<comment type="caution">
    <text evidence="2">The sequence shown here is derived from an EMBL/GenBank/DDBJ whole genome shotgun (WGS) entry which is preliminary data.</text>
</comment>
<name>A0A4Y2ESD3_ARAVE</name>
<reference evidence="2 3" key="1">
    <citation type="journal article" date="2019" name="Sci. Rep.">
        <title>Orb-weaving spider Araneus ventricosus genome elucidates the spidroin gene catalogue.</title>
        <authorList>
            <person name="Kono N."/>
            <person name="Nakamura H."/>
            <person name="Ohtoshi R."/>
            <person name="Moran D.A.P."/>
            <person name="Shinohara A."/>
            <person name="Yoshida Y."/>
            <person name="Fujiwara M."/>
            <person name="Mori M."/>
            <person name="Tomita M."/>
            <person name="Arakawa K."/>
        </authorList>
    </citation>
    <scope>NUCLEOTIDE SEQUENCE [LARGE SCALE GENOMIC DNA]</scope>
</reference>
<protein>
    <submittedName>
        <fullName evidence="2">Uncharacterized protein</fullName>
    </submittedName>
</protein>
<dbReference type="EMBL" id="BGPR01000683">
    <property type="protein sequence ID" value="GBM31417.1"/>
    <property type="molecule type" value="Genomic_DNA"/>
</dbReference>
<gene>
    <name evidence="2" type="ORF">AVEN_98512_1</name>
</gene>
<dbReference type="AlphaFoldDB" id="A0A4Y2ESD3"/>
<organism evidence="2 3">
    <name type="scientific">Araneus ventricosus</name>
    <name type="common">Orbweaver spider</name>
    <name type="synonym">Epeira ventricosa</name>
    <dbReference type="NCBI Taxonomy" id="182803"/>
    <lineage>
        <taxon>Eukaryota</taxon>
        <taxon>Metazoa</taxon>
        <taxon>Ecdysozoa</taxon>
        <taxon>Arthropoda</taxon>
        <taxon>Chelicerata</taxon>
        <taxon>Arachnida</taxon>
        <taxon>Araneae</taxon>
        <taxon>Araneomorphae</taxon>
        <taxon>Entelegynae</taxon>
        <taxon>Araneoidea</taxon>
        <taxon>Araneidae</taxon>
        <taxon>Araneus</taxon>
    </lineage>
</organism>
<dbReference type="OrthoDB" id="90756at2759"/>
<evidence type="ECO:0000313" key="3">
    <source>
        <dbReference type="Proteomes" id="UP000499080"/>
    </source>
</evidence>
<evidence type="ECO:0000313" key="2">
    <source>
        <dbReference type="EMBL" id="GBM31417.1"/>
    </source>
</evidence>